<comment type="caution">
    <text evidence="1">The sequence shown here is derived from an EMBL/GenBank/DDBJ whole genome shotgun (WGS) entry which is preliminary data.</text>
</comment>
<reference evidence="2" key="1">
    <citation type="submission" date="2017-05" db="EMBL/GenBank/DDBJ databases">
        <title>Improved OligoMM genomes.</title>
        <authorList>
            <person name="Garzetti D."/>
        </authorList>
    </citation>
    <scope>NUCLEOTIDE SEQUENCE [LARGE SCALE GENOMIC DNA]</scope>
    <source>
        <strain evidence="2">YL45</strain>
    </source>
</reference>
<name>A0A227KDV2_9BURK</name>
<evidence type="ECO:0000313" key="1">
    <source>
        <dbReference type="EMBL" id="OXE45801.1"/>
    </source>
</evidence>
<dbReference type="EMBL" id="NHMP01000007">
    <property type="protein sequence ID" value="OXE45801.1"/>
    <property type="molecule type" value="Genomic_DNA"/>
</dbReference>
<gene>
    <name evidence="1" type="ORF">ADH67_10290</name>
</gene>
<accession>A0A227KDV2</accession>
<protein>
    <submittedName>
        <fullName evidence="1">Uncharacterized protein</fullName>
    </submittedName>
</protein>
<sequence>MTFLETKNQPNQNKLDFLIEKWVGKSIQKSKFSKNSALFVQFEVFRKNPQLTQNKIVRFHSIS</sequence>
<dbReference type="AlphaFoldDB" id="A0A227KDV2"/>
<evidence type="ECO:0000313" key="2">
    <source>
        <dbReference type="Proteomes" id="UP000214610"/>
    </source>
</evidence>
<proteinExistence type="predicted"/>
<dbReference type="Proteomes" id="UP000214610">
    <property type="component" value="Unassembled WGS sequence"/>
</dbReference>
<organism evidence="1 2">
    <name type="scientific">Turicimonas muris</name>
    <dbReference type="NCBI Taxonomy" id="1796652"/>
    <lineage>
        <taxon>Bacteria</taxon>
        <taxon>Pseudomonadati</taxon>
        <taxon>Pseudomonadota</taxon>
        <taxon>Betaproteobacteria</taxon>
        <taxon>Burkholderiales</taxon>
        <taxon>Sutterellaceae</taxon>
        <taxon>Turicimonas</taxon>
    </lineage>
</organism>
<keyword evidence="2" id="KW-1185">Reference proteome</keyword>